<sequence>APRFRQHPLVRAFARSHLAEMPDFVAAARARWLQWYCGLAMQVGFCWYDLSQLDQLDPEHANLYEAIQWAFQNQHYPAAIDLIEGVRYYYNVRGIWDERLAINKMRVDAARALGDRANEALGLAFDVEILSKQGRLDDARPLLARLSELAQEPGFSGDVRFEIGHAQALHA</sequence>
<evidence type="ECO:0000313" key="2">
    <source>
        <dbReference type="Proteomes" id="UP000050509"/>
    </source>
</evidence>
<feature type="non-terminal residue" evidence="1">
    <location>
        <position position="171"/>
    </location>
</feature>
<dbReference type="PANTHER" id="PTHR47691">
    <property type="entry name" value="REGULATOR-RELATED"/>
    <property type="match status" value="1"/>
</dbReference>
<dbReference type="EMBL" id="LJCR01003705">
    <property type="protein sequence ID" value="KPV45816.1"/>
    <property type="molecule type" value="Genomic_DNA"/>
</dbReference>
<evidence type="ECO:0000313" key="1">
    <source>
        <dbReference type="EMBL" id="KPV45816.1"/>
    </source>
</evidence>
<dbReference type="PANTHER" id="PTHR47691:SF3">
    <property type="entry name" value="HTH-TYPE TRANSCRIPTIONAL REGULATOR RV0890C-RELATED"/>
    <property type="match status" value="1"/>
</dbReference>
<reference evidence="1 2" key="1">
    <citation type="submission" date="2015-09" db="EMBL/GenBank/DDBJ databases">
        <title>Draft genome sequence of Kouleothrix aurantiaca JCM 19913.</title>
        <authorList>
            <person name="Hemp J."/>
        </authorList>
    </citation>
    <scope>NUCLEOTIDE SEQUENCE [LARGE SCALE GENOMIC DNA]</scope>
    <source>
        <strain evidence="1 2">COM-B</strain>
    </source>
</reference>
<accession>A0A0P9CJI6</accession>
<dbReference type="AlphaFoldDB" id="A0A0P9CJI6"/>
<organism evidence="1 2">
    <name type="scientific">Kouleothrix aurantiaca</name>
    <dbReference type="NCBI Taxonomy" id="186479"/>
    <lineage>
        <taxon>Bacteria</taxon>
        <taxon>Bacillati</taxon>
        <taxon>Chloroflexota</taxon>
        <taxon>Chloroflexia</taxon>
        <taxon>Chloroflexales</taxon>
        <taxon>Roseiflexineae</taxon>
        <taxon>Roseiflexaceae</taxon>
        <taxon>Kouleothrix</taxon>
    </lineage>
</organism>
<name>A0A0P9CJI6_9CHLR</name>
<comment type="caution">
    <text evidence="1">The sequence shown here is derived from an EMBL/GenBank/DDBJ whole genome shotgun (WGS) entry which is preliminary data.</text>
</comment>
<evidence type="ECO:0008006" key="3">
    <source>
        <dbReference type="Google" id="ProtNLM"/>
    </source>
</evidence>
<proteinExistence type="predicted"/>
<protein>
    <recommendedName>
        <fullName evidence="3">MalT-like TPR region domain-containing protein</fullName>
    </recommendedName>
</protein>
<dbReference type="Proteomes" id="UP000050509">
    <property type="component" value="Unassembled WGS sequence"/>
</dbReference>
<feature type="non-terminal residue" evidence="1">
    <location>
        <position position="1"/>
    </location>
</feature>
<gene>
    <name evidence="1" type="ORF">SE17_44015</name>
</gene>
<keyword evidence="2" id="KW-1185">Reference proteome</keyword>